<comment type="catalytic activity">
    <reaction evidence="2">
        <text>a 3'-end 2',3'-cyclophospho-ribonucleotide-RNA + H2O = a 3'-end 2'-phospho-ribonucleotide-RNA + H(+)</text>
        <dbReference type="Rhea" id="RHEA:11828"/>
        <dbReference type="Rhea" id="RHEA-COMP:10464"/>
        <dbReference type="Rhea" id="RHEA-COMP:17353"/>
        <dbReference type="ChEBI" id="CHEBI:15377"/>
        <dbReference type="ChEBI" id="CHEBI:15378"/>
        <dbReference type="ChEBI" id="CHEBI:83064"/>
        <dbReference type="ChEBI" id="CHEBI:173113"/>
        <dbReference type="EC" id="3.1.4.58"/>
    </reaction>
</comment>
<feature type="short sequence motif" description="HXTX 2" evidence="2">
    <location>
        <begin position="125"/>
        <end position="128"/>
    </location>
</feature>
<dbReference type="Proteomes" id="UP001178354">
    <property type="component" value="Unassembled WGS sequence"/>
</dbReference>
<dbReference type="PANTHER" id="PTHR35561:SF1">
    <property type="entry name" value="RNA 2',3'-CYCLIC PHOSPHODIESTERASE"/>
    <property type="match status" value="1"/>
</dbReference>
<reference evidence="3" key="1">
    <citation type="journal article" date="2010" name="Int. J. Syst. Evol. Microbiol.">
        <title>Porticoccus litoralis gen. nov., sp. nov., a gammaproteobacterium isolated from the Yellow Sea.</title>
        <authorList>
            <person name="Oh H.M."/>
            <person name="Kim H."/>
            <person name="Kim K.M."/>
            <person name="Min G.S."/>
            <person name="Cho J.C."/>
        </authorList>
    </citation>
    <scope>NUCLEOTIDE SEQUENCE</scope>
    <source>
        <strain evidence="3">DSM 25064</strain>
    </source>
</reference>
<dbReference type="Pfam" id="PF13563">
    <property type="entry name" value="2_5_RNA_ligase2"/>
    <property type="match status" value="1"/>
</dbReference>
<comment type="similarity">
    <text evidence="2">Belongs to the 2H phosphoesterase superfamily. ThpR family.</text>
</comment>
<dbReference type="EMBL" id="JAUUUU010000001">
    <property type="protein sequence ID" value="MDP1519696.1"/>
    <property type="molecule type" value="Genomic_DNA"/>
</dbReference>
<reference evidence="3" key="2">
    <citation type="submission" date="2023-08" db="EMBL/GenBank/DDBJ databases">
        <authorList>
            <person name="Luo J."/>
        </authorList>
    </citation>
    <scope>NUCLEOTIDE SEQUENCE</scope>
    <source>
        <strain evidence="3">DSM 25064</strain>
    </source>
</reference>
<name>A0AAW8AXD4_9GAMM</name>
<proteinExistence type="inferred from homology"/>
<dbReference type="GO" id="GO:0008664">
    <property type="term" value="F:RNA 2',3'-cyclic 3'-phosphodiesterase activity"/>
    <property type="evidence" value="ECO:0007669"/>
    <property type="project" value="UniProtKB-EC"/>
</dbReference>
<dbReference type="GO" id="GO:0004113">
    <property type="term" value="F:2',3'-cyclic-nucleotide 3'-phosphodiesterase activity"/>
    <property type="evidence" value="ECO:0007669"/>
    <property type="project" value="InterPro"/>
</dbReference>
<dbReference type="AlphaFoldDB" id="A0AAW8AXD4"/>
<sequence>MAPSGYRRLFIALPVPEETSKQLTPYCVSLPHAHWIPTTNRHLTLTFLGHHTEDQTHRAIEVIDRIDATVFEITLHSMQRFPDDRGQHIVALPTDCMPLKQLHHLVASALTTRGFALMQRDFRPHITLGKIHRGNWSSVAISPAIVMVVKSVALFETVFVDGGVTYHSLATQPLR</sequence>
<feature type="active site" description="Proton acceptor" evidence="2">
    <location>
        <position position="125"/>
    </location>
</feature>
<organism evidence="3 4">
    <name type="scientific">Porticoccus litoralis</name>
    <dbReference type="NCBI Taxonomy" id="434086"/>
    <lineage>
        <taxon>Bacteria</taxon>
        <taxon>Pseudomonadati</taxon>
        <taxon>Pseudomonadota</taxon>
        <taxon>Gammaproteobacteria</taxon>
        <taxon>Cellvibrionales</taxon>
        <taxon>Porticoccaceae</taxon>
        <taxon>Porticoccus</taxon>
    </lineage>
</organism>
<evidence type="ECO:0000313" key="4">
    <source>
        <dbReference type="Proteomes" id="UP001178354"/>
    </source>
</evidence>
<evidence type="ECO:0000313" key="3">
    <source>
        <dbReference type="EMBL" id="MDP1519696.1"/>
    </source>
</evidence>
<comment type="function">
    <text evidence="2">Hydrolyzes RNA 2',3'-cyclic phosphodiester to an RNA 2'-phosphomonoester.</text>
</comment>
<dbReference type="RefSeq" id="WP_305169206.1">
    <property type="nucleotide sequence ID" value="NZ_JAUUUU010000001.1"/>
</dbReference>
<feature type="active site" description="Proton donor" evidence="2">
    <location>
        <position position="42"/>
    </location>
</feature>
<dbReference type="Gene3D" id="3.90.1140.10">
    <property type="entry name" value="Cyclic phosphodiesterase"/>
    <property type="match status" value="1"/>
</dbReference>
<dbReference type="NCBIfam" id="TIGR02258">
    <property type="entry name" value="2_5_ligase"/>
    <property type="match status" value="1"/>
</dbReference>
<gene>
    <name evidence="3" type="primary">thpR</name>
    <name evidence="3" type="ORF">Q8A57_01785</name>
</gene>
<evidence type="ECO:0000256" key="2">
    <source>
        <dbReference type="HAMAP-Rule" id="MF_01940"/>
    </source>
</evidence>
<evidence type="ECO:0000256" key="1">
    <source>
        <dbReference type="ARBA" id="ARBA00022801"/>
    </source>
</evidence>
<dbReference type="PANTHER" id="PTHR35561">
    <property type="entry name" value="RNA 2',3'-CYCLIC PHOSPHODIESTERASE"/>
    <property type="match status" value="1"/>
</dbReference>
<protein>
    <recommendedName>
        <fullName evidence="2">RNA 2',3'-cyclic phosphodiesterase</fullName>
        <shortName evidence="2">RNA 2',3'-CPDase</shortName>
        <ecNumber evidence="2">3.1.4.58</ecNumber>
    </recommendedName>
</protein>
<keyword evidence="4" id="KW-1185">Reference proteome</keyword>
<feature type="short sequence motif" description="HXTX 1" evidence="2">
    <location>
        <begin position="42"/>
        <end position="45"/>
    </location>
</feature>
<dbReference type="HAMAP" id="MF_01940">
    <property type="entry name" value="RNA_CPDase"/>
    <property type="match status" value="1"/>
</dbReference>
<dbReference type="InterPro" id="IPR009097">
    <property type="entry name" value="Cyclic_Pdiesterase"/>
</dbReference>
<keyword evidence="1 2" id="KW-0378">Hydrolase</keyword>
<accession>A0AAW8AXD4</accession>
<dbReference type="InterPro" id="IPR004175">
    <property type="entry name" value="RNA_CPDase"/>
</dbReference>
<dbReference type="SUPFAM" id="SSF55144">
    <property type="entry name" value="LigT-like"/>
    <property type="match status" value="1"/>
</dbReference>
<comment type="caution">
    <text evidence="3">The sequence shown here is derived from an EMBL/GenBank/DDBJ whole genome shotgun (WGS) entry which is preliminary data.</text>
</comment>
<dbReference type="EC" id="3.1.4.58" evidence="2"/>